<evidence type="ECO:0000256" key="1">
    <source>
        <dbReference type="ARBA" id="ARBA00004255"/>
    </source>
</evidence>
<dbReference type="GO" id="GO:0031985">
    <property type="term" value="C:Golgi cisterna"/>
    <property type="evidence" value="ECO:0007669"/>
    <property type="project" value="TreeGrafter"/>
</dbReference>
<dbReference type="Pfam" id="PF05719">
    <property type="entry name" value="GPP34"/>
    <property type="match status" value="1"/>
</dbReference>
<keyword evidence="3" id="KW-0333">Golgi apparatus</keyword>
<dbReference type="GO" id="GO:0048194">
    <property type="term" value="P:Golgi vesicle budding"/>
    <property type="evidence" value="ECO:0007669"/>
    <property type="project" value="TreeGrafter"/>
</dbReference>
<dbReference type="InterPro" id="IPR038261">
    <property type="entry name" value="GPP34-like_sf"/>
</dbReference>
<organism evidence="7">
    <name type="scientific">Aceria tosichella</name>
    <name type="common">wheat curl mite</name>
    <dbReference type="NCBI Taxonomy" id="561515"/>
    <lineage>
        <taxon>Eukaryota</taxon>
        <taxon>Metazoa</taxon>
        <taxon>Ecdysozoa</taxon>
        <taxon>Arthropoda</taxon>
        <taxon>Chelicerata</taxon>
        <taxon>Arachnida</taxon>
        <taxon>Acari</taxon>
        <taxon>Acariformes</taxon>
        <taxon>Trombidiformes</taxon>
        <taxon>Prostigmata</taxon>
        <taxon>Eupodina</taxon>
        <taxon>Eriophyoidea</taxon>
        <taxon>Eriophyidae</taxon>
        <taxon>Eriophyinae</taxon>
        <taxon>Aceriini</taxon>
        <taxon>Aceria</taxon>
    </lineage>
</organism>
<keyword evidence="4" id="KW-0446">Lipid-binding</keyword>
<name>A0A6G1SMH6_9ACAR</name>
<dbReference type="GO" id="GO:0005829">
    <property type="term" value="C:cytosol"/>
    <property type="evidence" value="ECO:0007669"/>
    <property type="project" value="TreeGrafter"/>
</dbReference>
<evidence type="ECO:0000256" key="3">
    <source>
        <dbReference type="ARBA" id="ARBA00023034"/>
    </source>
</evidence>
<accession>A0A6G1SMH6</accession>
<sequence>MSSDETGLVRRRVTCSSSNTNNCGTEAKESQEPDLFDNNDDTDARNIKLSLLEEVFLLGLKDRQGYTSFWNDCISIGLRGCILAELVLRKRITLDKSDRRRTSLSLRKVHVINAEHTGDALLDEALKHIHDTHPPESIHSWIYYLSGETWNPFNLKFQLKNVRERIAKNLVEKGVLSTEKKSFVIFDMTTHPLVNCPIKSKLVRRIQDAVLSDWVSDPHLMDKRLLALIILAYHSDVLENAFGPLSDDDYETAMSRSRTLLDLDMDYESSKPNANEALWAVFAAISK</sequence>
<dbReference type="Gene3D" id="1.10.3630.10">
    <property type="entry name" value="yeast vps74-n-term truncation variant domain like"/>
    <property type="match status" value="1"/>
</dbReference>
<evidence type="ECO:0000313" key="7">
    <source>
        <dbReference type="EMBL" id="MDE51736.1"/>
    </source>
</evidence>
<dbReference type="GO" id="GO:0070273">
    <property type="term" value="F:phosphatidylinositol-4-phosphate binding"/>
    <property type="evidence" value="ECO:0007669"/>
    <property type="project" value="InterPro"/>
</dbReference>
<dbReference type="FunFam" id="1.10.3630.10:FF:000004">
    <property type="entry name" value="Probable VPS74-protein involved in protein-vacuolar targeting"/>
    <property type="match status" value="1"/>
</dbReference>
<comment type="subcellular location">
    <subcellularLocation>
        <location evidence="1">Golgi apparatus membrane</location>
        <topology evidence="1">Peripheral membrane protein</topology>
        <orientation evidence="1">Cytoplasmic side</orientation>
    </subcellularLocation>
</comment>
<comment type="similarity">
    <text evidence="2">Belongs to the GOLPH3/VPS74 family.</text>
</comment>
<protein>
    <submittedName>
        <fullName evidence="7">Golgi phosphoprotein 3</fullName>
    </submittedName>
</protein>
<dbReference type="InterPro" id="IPR008628">
    <property type="entry name" value="GPP34-like"/>
</dbReference>
<proteinExistence type="inferred from homology"/>
<gene>
    <name evidence="7" type="primary">Golph3</name>
    <name evidence="7" type="ORF">g.6807</name>
</gene>
<dbReference type="GO" id="GO:0000139">
    <property type="term" value="C:Golgi membrane"/>
    <property type="evidence" value="ECO:0007669"/>
    <property type="project" value="UniProtKB-SubCell"/>
</dbReference>
<keyword evidence="5" id="KW-0472">Membrane</keyword>
<dbReference type="AlphaFoldDB" id="A0A6G1SMH6"/>
<evidence type="ECO:0000256" key="2">
    <source>
        <dbReference type="ARBA" id="ARBA00007284"/>
    </source>
</evidence>
<dbReference type="PANTHER" id="PTHR12704:SF2">
    <property type="entry name" value="GOLGI PHOSPHOPROTEIN 3 HOMOLOG SAURON"/>
    <property type="match status" value="1"/>
</dbReference>
<dbReference type="EMBL" id="GGYP01006965">
    <property type="protein sequence ID" value="MDE51736.1"/>
    <property type="molecule type" value="Transcribed_RNA"/>
</dbReference>
<evidence type="ECO:0000256" key="6">
    <source>
        <dbReference type="SAM" id="MobiDB-lite"/>
    </source>
</evidence>
<dbReference type="GO" id="GO:0006890">
    <property type="term" value="P:retrograde vesicle-mediated transport, Golgi to endoplasmic reticulum"/>
    <property type="evidence" value="ECO:0007669"/>
    <property type="project" value="TreeGrafter"/>
</dbReference>
<dbReference type="GO" id="GO:0005802">
    <property type="term" value="C:trans-Golgi network"/>
    <property type="evidence" value="ECO:0007669"/>
    <property type="project" value="TreeGrafter"/>
</dbReference>
<dbReference type="GO" id="GO:0043001">
    <property type="term" value="P:Golgi to plasma membrane protein transport"/>
    <property type="evidence" value="ECO:0007669"/>
    <property type="project" value="TreeGrafter"/>
</dbReference>
<feature type="region of interest" description="Disordered" evidence="6">
    <location>
        <begin position="19"/>
        <end position="39"/>
    </location>
</feature>
<dbReference type="GO" id="GO:0007030">
    <property type="term" value="P:Golgi organization"/>
    <property type="evidence" value="ECO:0007669"/>
    <property type="project" value="TreeGrafter"/>
</dbReference>
<dbReference type="PANTHER" id="PTHR12704">
    <property type="entry name" value="TRANS-GOLGI PROTEIN GMX33"/>
    <property type="match status" value="1"/>
</dbReference>
<evidence type="ECO:0000256" key="4">
    <source>
        <dbReference type="ARBA" id="ARBA00023121"/>
    </source>
</evidence>
<evidence type="ECO:0000256" key="5">
    <source>
        <dbReference type="ARBA" id="ARBA00023136"/>
    </source>
</evidence>
<reference evidence="7" key="1">
    <citation type="submission" date="2018-10" db="EMBL/GenBank/DDBJ databases">
        <title>Transcriptome assembly of Aceria tosichella (Wheat curl mite) Type 2.</title>
        <authorList>
            <person name="Scully E.D."/>
            <person name="Geib S.M."/>
            <person name="Palmer N.A."/>
            <person name="Gupta A.K."/>
            <person name="Sarath G."/>
            <person name="Tatineni S."/>
        </authorList>
    </citation>
    <scope>NUCLEOTIDE SEQUENCE</scope>
    <source>
        <strain evidence="7">LincolnNE</strain>
    </source>
</reference>